<reference evidence="2 3" key="1">
    <citation type="submission" date="2020-02" db="EMBL/GenBank/DDBJ databases">
        <title>Bacillus aquiflavi sp. nov., isolated from yellow water of strong flavor Chinese baijiu in Yibin region of China.</title>
        <authorList>
            <person name="Xie J."/>
        </authorList>
    </citation>
    <scope>NUCLEOTIDE SEQUENCE [LARGE SCALE GENOMIC DNA]</scope>
    <source>
        <strain evidence="2 3">SA4</strain>
    </source>
</reference>
<dbReference type="Proteomes" id="UP000481043">
    <property type="component" value="Unassembled WGS sequence"/>
</dbReference>
<keyword evidence="3" id="KW-1185">Reference proteome</keyword>
<organism evidence="2 3">
    <name type="scientific">Bacillus mesophilus</name>
    <dbReference type="NCBI Taxonomy" id="1808955"/>
    <lineage>
        <taxon>Bacteria</taxon>
        <taxon>Bacillati</taxon>
        <taxon>Bacillota</taxon>
        <taxon>Bacilli</taxon>
        <taxon>Bacillales</taxon>
        <taxon>Bacillaceae</taxon>
        <taxon>Bacillus</taxon>
    </lineage>
</organism>
<dbReference type="PANTHER" id="PTHR43415:SF3">
    <property type="entry name" value="GNAT-FAMILY ACETYLTRANSFERASE"/>
    <property type="match status" value="1"/>
</dbReference>
<dbReference type="InterPro" id="IPR016181">
    <property type="entry name" value="Acyl_CoA_acyltransferase"/>
</dbReference>
<evidence type="ECO:0000259" key="1">
    <source>
        <dbReference type="PROSITE" id="PS51186"/>
    </source>
</evidence>
<accession>A0A6M0QC96</accession>
<name>A0A6M0QC96_9BACI</name>
<dbReference type="Gene3D" id="3.40.630.30">
    <property type="match status" value="1"/>
</dbReference>
<evidence type="ECO:0000313" key="2">
    <source>
        <dbReference type="EMBL" id="NEY73916.1"/>
    </source>
</evidence>
<dbReference type="PROSITE" id="PS51186">
    <property type="entry name" value="GNAT"/>
    <property type="match status" value="1"/>
</dbReference>
<dbReference type="Pfam" id="PF00583">
    <property type="entry name" value="Acetyltransf_1"/>
    <property type="match status" value="1"/>
</dbReference>
<dbReference type="AlphaFoldDB" id="A0A6M0QC96"/>
<comment type="caution">
    <text evidence="2">The sequence shown here is derived from an EMBL/GenBank/DDBJ whole genome shotgun (WGS) entry which is preliminary data.</text>
</comment>
<dbReference type="SUPFAM" id="SSF55729">
    <property type="entry name" value="Acyl-CoA N-acyltransferases (Nat)"/>
    <property type="match status" value="1"/>
</dbReference>
<dbReference type="PANTHER" id="PTHR43415">
    <property type="entry name" value="SPERMIDINE N(1)-ACETYLTRANSFERASE"/>
    <property type="match status" value="1"/>
</dbReference>
<dbReference type="EMBL" id="JAAIWM010000011">
    <property type="protein sequence ID" value="NEY73916.1"/>
    <property type="molecule type" value="Genomic_DNA"/>
</dbReference>
<protein>
    <submittedName>
        <fullName evidence="2">GNAT family N-acetyltransferase</fullName>
    </submittedName>
</protein>
<dbReference type="InterPro" id="IPR000182">
    <property type="entry name" value="GNAT_dom"/>
</dbReference>
<dbReference type="GO" id="GO:0016747">
    <property type="term" value="F:acyltransferase activity, transferring groups other than amino-acyl groups"/>
    <property type="evidence" value="ECO:0007669"/>
    <property type="project" value="InterPro"/>
</dbReference>
<feature type="domain" description="N-acetyltransferase" evidence="1">
    <location>
        <begin position="1"/>
        <end position="166"/>
    </location>
</feature>
<evidence type="ECO:0000313" key="3">
    <source>
        <dbReference type="Proteomes" id="UP000481043"/>
    </source>
</evidence>
<gene>
    <name evidence="2" type="ORF">G4D63_19640</name>
</gene>
<dbReference type="RefSeq" id="WP_163181784.1">
    <property type="nucleotide sequence ID" value="NZ_JAAIWM010000011.1"/>
</dbReference>
<dbReference type="CDD" id="cd04301">
    <property type="entry name" value="NAT_SF"/>
    <property type="match status" value="1"/>
</dbReference>
<proteinExistence type="predicted"/>
<keyword evidence="2" id="KW-0808">Transferase</keyword>
<sequence length="170" mass="19484">MNIRPVNEADAPLLLQLSKKLDEETSFMLFEPGERKTTIEQQRESINRILGQENSMMFVVEEQTNLVGFLGAIGGGTLRKIHSAYIVIGILADFHGRGYGSALFKKLFTWAKEKGLHRLELTVMTHNEKGIALYEKMGFQREGIKKASLKINGEWVDEYYYSYIMEDHHV</sequence>